<reference evidence="2" key="2">
    <citation type="submission" date="2025-09" db="UniProtKB">
        <authorList>
            <consortium name="Ensembl"/>
        </authorList>
    </citation>
    <scope>IDENTIFICATION</scope>
</reference>
<dbReference type="PROSITE" id="PS50878">
    <property type="entry name" value="RT_POL"/>
    <property type="match status" value="1"/>
</dbReference>
<organism evidence="2 3">
    <name type="scientific">Oryzias melastigma</name>
    <name type="common">Marine medaka</name>
    <dbReference type="NCBI Taxonomy" id="30732"/>
    <lineage>
        <taxon>Eukaryota</taxon>
        <taxon>Metazoa</taxon>
        <taxon>Chordata</taxon>
        <taxon>Craniata</taxon>
        <taxon>Vertebrata</taxon>
        <taxon>Euteleostomi</taxon>
        <taxon>Actinopterygii</taxon>
        <taxon>Neopterygii</taxon>
        <taxon>Teleostei</taxon>
        <taxon>Neoteleostei</taxon>
        <taxon>Acanthomorphata</taxon>
        <taxon>Ovalentaria</taxon>
        <taxon>Atherinomorphae</taxon>
        <taxon>Beloniformes</taxon>
        <taxon>Adrianichthyidae</taxon>
        <taxon>Oryziinae</taxon>
        <taxon>Oryzias</taxon>
    </lineage>
</organism>
<dbReference type="InterPro" id="IPR000477">
    <property type="entry name" value="RT_dom"/>
</dbReference>
<dbReference type="PaxDb" id="30732-ENSOMEP00000033016"/>
<dbReference type="PANTHER" id="PTHR33332">
    <property type="entry name" value="REVERSE TRANSCRIPTASE DOMAIN-CONTAINING PROTEIN"/>
    <property type="match status" value="1"/>
</dbReference>
<keyword evidence="3" id="KW-1185">Reference proteome</keyword>
<proteinExistence type="predicted"/>
<sequence length="382" mass="43201">MAADSGQYTVLVLLDLKSAFDTVNHNILIQRLHNDYGLSGSVLNWFISYLSGRTFNVAVGSLSSAVKKVNCGVPQGSVLGPILFILYLIPLGELINKFSHVSYHFYADDIQLYCSFPEKDYYKLQSLLDCLTSITTWLSNNHLVLNSQKTETLIFAPENKIPSIRQHLGSLSSSVQSSLRNLGVLFDKSMSLEGHSKQLVKNCFYHLRNVAKLKSILSRSDLETIIHAFISSRLDYCNSLFTCFNKRSLNRLQLVQNSAARLLTGTSKRTHITPILSDLHWLPVKFRIDFKILLLVFRALHGQAPTYICDLLTPYSSARSLRSSSQNLLTIPKTRFKTRGDVSFQAVAPRLWNSLPLPLRQINSVECFKSQVKTFLFRRAFS</sequence>
<reference evidence="2" key="1">
    <citation type="submission" date="2025-08" db="UniProtKB">
        <authorList>
            <consortium name="Ensembl"/>
        </authorList>
    </citation>
    <scope>IDENTIFICATION</scope>
</reference>
<feature type="domain" description="Reverse transcriptase" evidence="1">
    <location>
        <begin position="1"/>
        <end position="186"/>
    </location>
</feature>
<dbReference type="InterPro" id="IPR043502">
    <property type="entry name" value="DNA/RNA_pol_sf"/>
</dbReference>
<evidence type="ECO:0000313" key="2">
    <source>
        <dbReference type="Ensembl" id="ENSOMEP00000033016.1"/>
    </source>
</evidence>
<dbReference type="Pfam" id="PF00078">
    <property type="entry name" value="RVT_1"/>
    <property type="match status" value="1"/>
</dbReference>
<dbReference type="Proteomes" id="UP000261560">
    <property type="component" value="Unplaced"/>
</dbReference>
<dbReference type="OMA" id="QINSVEC"/>
<protein>
    <recommendedName>
        <fullName evidence="1">Reverse transcriptase domain-containing protein</fullName>
    </recommendedName>
</protein>
<accession>A0A3B3DSW8</accession>
<evidence type="ECO:0000313" key="3">
    <source>
        <dbReference type="Proteomes" id="UP000261560"/>
    </source>
</evidence>
<evidence type="ECO:0000259" key="1">
    <source>
        <dbReference type="PROSITE" id="PS50878"/>
    </source>
</evidence>
<dbReference type="GeneTree" id="ENSGT01150000286909"/>
<dbReference type="AlphaFoldDB" id="A0A3B3DSW8"/>
<dbReference type="STRING" id="30732.ENSOMEP00000033016"/>
<dbReference type="Ensembl" id="ENSOMET00000025730.1">
    <property type="protein sequence ID" value="ENSOMEP00000033016.1"/>
    <property type="gene ID" value="ENSOMEG00000018777.1"/>
</dbReference>
<dbReference type="SUPFAM" id="SSF56672">
    <property type="entry name" value="DNA/RNA polymerases"/>
    <property type="match status" value="1"/>
</dbReference>
<name>A0A3B3DSW8_ORYME</name>